<dbReference type="GO" id="GO:0008168">
    <property type="term" value="F:methyltransferase activity"/>
    <property type="evidence" value="ECO:0007669"/>
    <property type="project" value="UniProtKB-KW"/>
</dbReference>
<keyword evidence="3 7" id="KW-0032">Aminotransferase</keyword>
<dbReference type="PANTHER" id="PTHR43757">
    <property type="entry name" value="AMINOMETHYLTRANSFERASE"/>
    <property type="match status" value="1"/>
</dbReference>
<evidence type="ECO:0000313" key="11">
    <source>
        <dbReference type="EMBL" id="MBB1125383.1"/>
    </source>
</evidence>
<evidence type="ECO:0000256" key="8">
    <source>
        <dbReference type="PIRSR" id="PIRSR006487-1"/>
    </source>
</evidence>
<dbReference type="Pfam" id="PF01571">
    <property type="entry name" value="GCV_T"/>
    <property type="match status" value="1"/>
</dbReference>
<dbReference type="GO" id="GO:0019464">
    <property type="term" value="P:glycine decarboxylation via glycine cleavage system"/>
    <property type="evidence" value="ECO:0007669"/>
    <property type="project" value="UniProtKB-UniRule"/>
</dbReference>
<dbReference type="GO" id="GO:0004047">
    <property type="term" value="F:aminomethyltransferase activity"/>
    <property type="evidence" value="ECO:0007669"/>
    <property type="project" value="UniProtKB-UniRule"/>
</dbReference>
<evidence type="ECO:0000256" key="4">
    <source>
        <dbReference type="ARBA" id="ARBA00022679"/>
    </source>
</evidence>
<dbReference type="FunFam" id="4.10.1250.10:FF:000001">
    <property type="entry name" value="Aminomethyltransferase"/>
    <property type="match status" value="1"/>
</dbReference>
<dbReference type="InterPro" id="IPR013977">
    <property type="entry name" value="GcvT_C"/>
</dbReference>
<proteinExistence type="inferred from homology"/>
<dbReference type="InterPro" id="IPR006222">
    <property type="entry name" value="GCVT_N"/>
</dbReference>
<feature type="domain" description="Aminomethyltransferase C-terminal" evidence="10">
    <location>
        <begin position="284"/>
        <end position="362"/>
    </location>
</feature>
<reference evidence="11 12" key="1">
    <citation type="journal article" date="2020" name="Arch. Microbiol.">
        <title>The genome sequence of the giant phototrophic gammaproteobacterium Thiospirillum jenense gives insight into its physiological properties and phylogenetic relationships.</title>
        <authorList>
            <person name="Imhoff J.F."/>
            <person name="Meyer T.E."/>
            <person name="Kyndt J.A."/>
        </authorList>
    </citation>
    <scope>NUCLEOTIDE SEQUENCE [LARGE SCALE GENOMIC DNA]</scope>
    <source>
        <strain evidence="11 12">DSM 216</strain>
    </source>
</reference>
<dbReference type="SUPFAM" id="SSF101790">
    <property type="entry name" value="Aminomethyltransferase beta-barrel domain"/>
    <property type="match status" value="1"/>
</dbReference>
<dbReference type="NCBIfam" id="NF001567">
    <property type="entry name" value="PRK00389.1"/>
    <property type="match status" value="1"/>
</dbReference>
<feature type="binding site" evidence="8">
    <location>
        <position position="200"/>
    </location>
    <ligand>
        <name>substrate</name>
    </ligand>
</feature>
<evidence type="ECO:0000259" key="10">
    <source>
        <dbReference type="Pfam" id="PF08669"/>
    </source>
</evidence>
<comment type="subunit">
    <text evidence="7">The glycine cleavage system is composed of four proteins: P, T, L and H.</text>
</comment>
<comment type="catalytic activity">
    <reaction evidence="6 7">
        <text>N(6)-[(R)-S(8)-aminomethyldihydrolipoyl]-L-lysyl-[protein] + (6S)-5,6,7,8-tetrahydrofolate = N(6)-[(R)-dihydrolipoyl]-L-lysyl-[protein] + (6R)-5,10-methylene-5,6,7,8-tetrahydrofolate + NH4(+)</text>
        <dbReference type="Rhea" id="RHEA:16945"/>
        <dbReference type="Rhea" id="RHEA-COMP:10475"/>
        <dbReference type="Rhea" id="RHEA-COMP:10492"/>
        <dbReference type="ChEBI" id="CHEBI:15636"/>
        <dbReference type="ChEBI" id="CHEBI:28938"/>
        <dbReference type="ChEBI" id="CHEBI:57453"/>
        <dbReference type="ChEBI" id="CHEBI:83100"/>
        <dbReference type="ChEBI" id="CHEBI:83143"/>
        <dbReference type="EC" id="2.1.2.10"/>
    </reaction>
</comment>
<comment type="caution">
    <text evidence="11">The sequence shown here is derived from an EMBL/GenBank/DDBJ whole genome shotgun (WGS) entry which is preliminary data.</text>
</comment>
<dbReference type="NCBIfam" id="TIGR00528">
    <property type="entry name" value="gcvT"/>
    <property type="match status" value="1"/>
</dbReference>
<dbReference type="HAMAP" id="MF_00259">
    <property type="entry name" value="GcvT"/>
    <property type="match status" value="1"/>
</dbReference>
<evidence type="ECO:0000256" key="1">
    <source>
        <dbReference type="ARBA" id="ARBA00008609"/>
    </source>
</evidence>
<evidence type="ECO:0000259" key="9">
    <source>
        <dbReference type="Pfam" id="PF01571"/>
    </source>
</evidence>
<comment type="function">
    <text evidence="7">The glycine cleavage system catalyzes the degradation of glycine.</text>
</comment>
<evidence type="ECO:0000256" key="2">
    <source>
        <dbReference type="ARBA" id="ARBA00012616"/>
    </source>
</evidence>
<keyword evidence="4 7" id="KW-0808">Transferase</keyword>
<dbReference type="FunFam" id="3.30.70.1400:FF:000001">
    <property type="entry name" value="Aminomethyltransferase"/>
    <property type="match status" value="1"/>
</dbReference>
<organism evidence="11 12">
    <name type="scientific">Thiospirillum jenense</name>
    <dbReference type="NCBI Taxonomy" id="1653858"/>
    <lineage>
        <taxon>Bacteria</taxon>
        <taxon>Pseudomonadati</taxon>
        <taxon>Pseudomonadota</taxon>
        <taxon>Gammaproteobacteria</taxon>
        <taxon>Chromatiales</taxon>
        <taxon>Chromatiaceae</taxon>
        <taxon>Thiospirillum</taxon>
    </lineage>
</organism>
<dbReference type="GO" id="GO:0005960">
    <property type="term" value="C:glycine cleavage complex"/>
    <property type="evidence" value="ECO:0007669"/>
    <property type="project" value="InterPro"/>
</dbReference>
<dbReference type="Pfam" id="PF08669">
    <property type="entry name" value="GCV_T_C"/>
    <property type="match status" value="1"/>
</dbReference>
<dbReference type="GO" id="GO:0008483">
    <property type="term" value="F:transaminase activity"/>
    <property type="evidence" value="ECO:0007669"/>
    <property type="project" value="UniProtKB-KW"/>
</dbReference>
<feature type="domain" description="GCVT N-terminal" evidence="9">
    <location>
        <begin position="9"/>
        <end position="262"/>
    </location>
</feature>
<dbReference type="AlphaFoldDB" id="A0A839H6I7"/>
<dbReference type="Proteomes" id="UP000548632">
    <property type="component" value="Unassembled WGS sequence"/>
</dbReference>
<dbReference type="InterPro" id="IPR006223">
    <property type="entry name" value="GcvT"/>
</dbReference>
<evidence type="ECO:0000256" key="7">
    <source>
        <dbReference type="HAMAP-Rule" id="MF_00259"/>
    </source>
</evidence>
<dbReference type="RefSeq" id="WP_182582686.1">
    <property type="nucleotide sequence ID" value="NZ_JABVCQ010000006.1"/>
</dbReference>
<dbReference type="InterPro" id="IPR029043">
    <property type="entry name" value="GcvT/YgfZ_C"/>
</dbReference>
<dbReference type="GO" id="GO:0032259">
    <property type="term" value="P:methylation"/>
    <property type="evidence" value="ECO:0007669"/>
    <property type="project" value="UniProtKB-KW"/>
</dbReference>
<dbReference type="PIRSF" id="PIRSF006487">
    <property type="entry name" value="GcvT"/>
    <property type="match status" value="1"/>
</dbReference>
<dbReference type="InterPro" id="IPR022903">
    <property type="entry name" value="GcvT_bac"/>
</dbReference>
<name>A0A839H6I7_9GAMM</name>
<dbReference type="GO" id="GO:0005829">
    <property type="term" value="C:cytosol"/>
    <property type="evidence" value="ECO:0007669"/>
    <property type="project" value="TreeGrafter"/>
</dbReference>
<accession>A0A839H6I7</accession>
<evidence type="ECO:0000256" key="3">
    <source>
        <dbReference type="ARBA" id="ARBA00022576"/>
    </source>
</evidence>
<dbReference type="InterPro" id="IPR027266">
    <property type="entry name" value="TrmE/GcvT-like"/>
</dbReference>
<dbReference type="Gene3D" id="3.30.70.1400">
    <property type="entry name" value="Aminomethyltransferase beta-barrel domains"/>
    <property type="match status" value="1"/>
</dbReference>
<protein>
    <recommendedName>
        <fullName evidence="2 7">Aminomethyltransferase</fullName>
        <ecNumber evidence="2 7">2.1.2.10</ecNumber>
    </recommendedName>
    <alternativeName>
        <fullName evidence="5 7">Glycine cleavage system T protein</fullName>
    </alternativeName>
</protein>
<keyword evidence="11" id="KW-0489">Methyltransferase</keyword>
<gene>
    <name evidence="7 11" type="primary">gcvT</name>
    <name evidence="11" type="ORF">HUK38_03945</name>
</gene>
<dbReference type="InterPro" id="IPR028896">
    <property type="entry name" value="GcvT/YgfZ/DmdA"/>
</dbReference>
<comment type="similarity">
    <text evidence="1 7">Belongs to the GcvT family.</text>
</comment>
<evidence type="ECO:0000256" key="6">
    <source>
        <dbReference type="ARBA" id="ARBA00047665"/>
    </source>
</evidence>
<dbReference type="SUPFAM" id="SSF103025">
    <property type="entry name" value="Folate-binding domain"/>
    <property type="match status" value="1"/>
</dbReference>
<evidence type="ECO:0000256" key="5">
    <source>
        <dbReference type="ARBA" id="ARBA00031395"/>
    </source>
</evidence>
<dbReference type="EC" id="2.1.2.10" evidence="2 7"/>
<dbReference type="PANTHER" id="PTHR43757:SF2">
    <property type="entry name" value="AMINOMETHYLTRANSFERASE, MITOCHONDRIAL"/>
    <property type="match status" value="1"/>
</dbReference>
<dbReference type="Gene3D" id="4.10.1250.10">
    <property type="entry name" value="Aminomethyltransferase fragment"/>
    <property type="match status" value="1"/>
</dbReference>
<evidence type="ECO:0000313" key="12">
    <source>
        <dbReference type="Proteomes" id="UP000548632"/>
    </source>
</evidence>
<keyword evidence="12" id="KW-1185">Reference proteome</keyword>
<sequence length="372" mass="40500">MSALYRTELYPVHQQLGATFMPFGGWDMPLHYGSQLAEHHAVRTDAGLFDVSHMRAIDVDGDAAQLALRRLLANDIARLTTHGKALYSCLLNPAGGIVDDLIVYRQPAGNGYRLVLNAATAERDLNWMRSQITDLEVTFIQRPLALLALQGPNARAKAAAVLPAQLRDAALALPPFTATSADDLDWFIARTGYTGEDGFELMLPNTEAAAVWTQLIAAGFTPCGLGARDTLRLEAGMNLYGQDMDETTTPLDSGVAWTVAWQPTDRRFIGRAALEAQRASDHYRPFVGLLLLGRGIMRPGQVVTNHHQDSIGVITSGGFAPTLQRSIALARLINKTLTIGDPCHVIIRNTPVAARIVKPPFVRHGQAQIELN</sequence>
<dbReference type="Gene3D" id="3.30.1360.120">
    <property type="entry name" value="Probable tRNA modification gtpase trme, domain 1"/>
    <property type="match status" value="1"/>
</dbReference>
<dbReference type="EMBL" id="JABVCQ010000006">
    <property type="protein sequence ID" value="MBB1125383.1"/>
    <property type="molecule type" value="Genomic_DNA"/>
</dbReference>
<dbReference type="Gene3D" id="2.40.30.110">
    <property type="entry name" value="Aminomethyltransferase beta-barrel domains"/>
    <property type="match status" value="1"/>
</dbReference>